<gene>
    <name evidence="2" type="ORF">H9L13_05330</name>
</gene>
<evidence type="ECO:0000313" key="2">
    <source>
        <dbReference type="EMBL" id="QNN68294.1"/>
    </source>
</evidence>
<dbReference type="RefSeq" id="WP_187539674.1">
    <property type="nucleotide sequence ID" value="NZ_BAABJT010000001.1"/>
</dbReference>
<organism evidence="2 3">
    <name type="scientific">Sphingomonas lutea</name>
    <dbReference type="NCBI Taxonomy" id="1045317"/>
    <lineage>
        <taxon>Bacteria</taxon>
        <taxon>Pseudomonadati</taxon>
        <taxon>Pseudomonadota</taxon>
        <taxon>Alphaproteobacteria</taxon>
        <taxon>Sphingomonadales</taxon>
        <taxon>Sphingomonadaceae</taxon>
        <taxon>Sphingomonas</taxon>
    </lineage>
</organism>
<reference evidence="2 3" key="1">
    <citation type="submission" date="2020-08" db="EMBL/GenBank/DDBJ databases">
        <title>Genome sequence of Sphingomonas lutea KCTC 23642T.</title>
        <authorList>
            <person name="Hyun D.-W."/>
            <person name="Bae J.-W."/>
        </authorList>
    </citation>
    <scope>NUCLEOTIDE SEQUENCE [LARGE SCALE GENOMIC DNA]</scope>
    <source>
        <strain evidence="2 3">KCTC 23642</strain>
    </source>
</reference>
<dbReference type="AlphaFoldDB" id="A0A7G9SKB9"/>
<keyword evidence="3" id="KW-1185">Reference proteome</keyword>
<dbReference type="KEGG" id="slut:H9L13_05330"/>
<dbReference type="Proteomes" id="UP000515971">
    <property type="component" value="Chromosome"/>
</dbReference>
<name>A0A7G9SKB9_9SPHN</name>
<feature type="domain" description="DUF2383" evidence="1">
    <location>
        <begin position="8"/>
        <end position="115"/>
    </location>
</feature>
<dbReference type="Pfam" id="PF09537">
    <property type="entry name" value="DUF2383"/>
    <property type="match status" value="1"/>
</dbReference>
<evidence type="ECO:0000313" key="3">
    <source>
        <dbReference type="Proteomes" id="UP000515971"/>
    </source>
</evidence>
<accession>A0A7G9SKB9</accession>
<dbReference type="InterPro" id="IPR016920">
    <property type="entry name" value="UCP029477"/>
</dbReference>
<dbReference type="NCBIfam" id="TIGR02284">
    <property type="entry name" value="PA2169 family four-helix-bundle protein"/>
    <property type="match status" value="1"/>
</dbReference>
<dbReference type="InterPro" id="IPR012347">
    <property type="entry name" value="Ferritin-like"/>
</dbReference>
<protein>
    <submittedName>
        <fullName evidence="2">PA2169 family four-helix-bundle protein</fullName>
    </submittedName>
</protein>
<proteinExistence type="predicted"/>
<dbReference type="EMBL" id="CP060718">
    <property type="protein sequence ID" value="QNN68294.1"/>
    <property type="molecule type" value="Genomic_DNA"/>
</dbReference>
<dbReference type="Gene3D" id="1.20.1260.10">
    <property type="match status" value="1"/>
</dbReference>
<dbReference type="PIRSF" id="PIRSF029477">
    <property type="entry name" value="UCP029477"/>
    <property type="match status" value="1"/>
</dbReference>
<dbReference type="InterPro" id="IPR019052">
    <property type="entry name" value="DUF2383"/>
</dbReference>
<sequence>MTERNEQTTTLNTLIATLIDSINGYEDAAANSEGGKFQEVFRSRASERQQVVEDLRAEVRRLGGNPEDDGSFMGKTHQRFLDLKATITGRDDQAIINEVERGEDYLKEKFETALNSHELTGDSRAVVEKAYQSVRAGHDQMSQLKHSLDASA</sequence>
<evidence type="ECO:0000259" key="1">
    <source>
        <dbReference type="Pfam" id="PF09537"/>
    </source>
</evidence>
<dbReference type="InterPro" id="IPR011971">
    <property type="entry name" value="CHP02284"/>
</dbReference>